<dbReference type="Proteomes" id="UP000663891">
    <property type="component" value="Unassembled WGS sequence"/>
</dbReference>
<dbReference type="GO" id="GO:0043041">
    <property type="term" value="P:amino acid activation for nonribosomal peptide biosynthetic process"/>
    <property type="evidence" value="ECO:0007669"/>
    <property type="project" value="TreeGrafter"/>
</dbReference>
<proteinExistence type="predicted"/>
<dbReference type="GO" id="GO:0031177">
    <property type="term" value="F:phosphopantetheine binding"/>
    <property type="evidence" value="ECO:0007669"/>
    <property type="project" value="TreeGrafter"/>
</dbReference>
<organism evidence="2 3">
    <name type="scientific">Adineta steineri</name>
    <dbReference type="NCBI Taxonomy" id="433720"/>
    <lineage>
        <taxon>Eukaryota</taxon>
        <taxon>Metazoa</taxon>
        <taxon>Spiralia</taxon>
        <taxon>Gnathifera</taxon>
        <taxon>Rotifera</taxon>
        <taxon>Eurotatoria</taxon>
        <taxon>Bdelloidea</taxon>
        <taxon>Adinetida</taxon>
        <taxon>Adinetidae</taxon>
        <taxon>Adineta</taxon>
    </lineage>
</organism>
<evidence type="ECO:0000313" key="2">
    <source>
        <dbReference type="EMBL" id="CAF1046953.1"/>
    </source>
</evidence>
<reference evidence="2" key="1">
    <citation type="submission" date="2021-02" db="EMBL/GenBank/DDBJ databases">
        <authorList>
            <person name="Nowell W R."/>
        </authorList>
    </citation>
    <scope>NUCLEOTIDE SEQUENCE</scope>
</reference>
<dbReference type="PANTHER" id="PTHR45527">
    <property type="entry name" value="NONRIBOSOMAL PEPTIDE SYNTHETASE"/>
    <property type="match status" value="1"/>
</dbReference>
<gene>
    <name evidence="2" type="ORF">VCS650_LOCUS17184</name>
</gene>
<dbReference type="InterPro" id="IPR000873">
    <property type="entry name" value="AMP-dep_synth/lig_dom"/>
</dbReference>
<dbReference type="GO" id="GO:0005737">
    <property type="term" value="C:cytoplasm"/>
    <property type="evidence" value="ECO:0007669"/>
    <property type="project" value="TreeGrafter"/>
</dbReference>
<name>A0A814KAZ9_9BILA</name>
<dbReference type="Gene3D" id="3.40.50.980">
    <property type="match status" value="2"/>
</dbReference>
<accession>A0A814KAZ9</accession>
<dbReference type="PANTHER" id="PTHR45527:SF1">
    <property type="entry name" value="FATTY ACID SYNTHASE"/>
    <property type="match status" value="1"/>
</dbReference>
<dbReference type="AlphaFoldDB" id="A0A814KAZ9"/>
<evidence type="ECO:0000259" key="1">
    <source>
        <dbReference type="Pfam" id="PF00501"/>
    </source>
</evidence>
<dbReference type="PROSITE" id="PS00455">
    <property type="entry name" value="AMP_BINDING"/>
    <property type="match status" value="1"/>
</dbReference>
<dbReference type="SUPFAM" id="SSF56801">
    <property type="entry name" value="Acetyl-CoA synthetase-like"/>
    <property type="match status" value="1"/>
</dbReference>
<dbReference type="InterPro" id="IPR020845">
    <property type="entry name" value="AMP-binding_CS"/>
</dbReference>
<feature type="domain" description="AMP-dependent synthetase/ligase" evidence="1">
    <location>
        <begin position="86"/>
        <end position="245"/>
    </location>
</feature>
<comment type="caution">
    <text evidence="2">The sequence shown here is derived from an EMBL/GenBank/DDBJ whole genome shotgun (WGS) entry which is preliminary data.</text>
</comment>
<evidence type="ECO:0000313" key="3">
    <source>
        <dbReference type="Proteomes" id="UP000663891"/>
    </source>
</evidence>
<protein>
    <recommendedName>
        <fullName evidence="1">AMP-dependent synthetase/ligase domain-containing protein</fullName>
    </recommendedName>
</protein>
<dbReference type="Pfam" id="PF00501">
    <property type="entry name" value="AMP-binding"/>
    <property type="match status" value="1"/>
</dbReference>
<dbReference type="GO" id="GO:0044550">
    <property type="term" value="P:secondary metabolite biosynthetic process"/>
    <property type="evidence" value="ECO:0007669"/>
    <property type="project" value="TreeGrafter"/>
</dbReference>
<sequence>MNQLSCTINASLDLFNIDTIENISQRFHFISNQLFASTVESHLNKPIYELSLTLSNEQYVMQSMNNTQISFSSSPFTCIHHEFVYQVMKHSQKLAVELDEQSLTYAELFAYVQMLAVQLLDQYGIISSEIISQCVERSLSMVIGIMAIEMVGGVYFPLSFRDPQNRLHMLLQQTQSRLVLSHYMTKNKFDDLTTILDIDCILVNNNLFQHIDIDQLSSVHVTIDSIAYIIFTSGSTGVPKGVSIEFAIQPTYNTGNK</sequence>
<dbReference type="OrthoDB" id="416786at2759"/>
<dbReference type="EMBL" id="CAJNON010000157">
    <property type="protein sequence ID" value="CAF1046953.1"/>
    <property type="molecule type" value="Genomic_DNA"/>
</dbReference>